<dbReference type="AlphaFoldDB" id="A0A183HIY2"/>
<organism evidence="1">
    <name type="scientific">Onchocerca flexuosa</name>
    <dbReference type="NCBI Taxonomy" id="387005"/>
    <lineage>
        <taxon>Eukaryota</taxon>
        <taxon>Metazoa</taxon>
        <taxon>Ecdysozoa</taxon>
        <taxon>Nematoda</taxon>
        <taxon>Chromadorea</taxon>
        <taxon>Rhabditida</taxon>
        <taxon>Spirurina</taxon>
        <taxon>Spiruromorpha</taxon>
        <taxon>Filarioidea</taxon>
        <taxon>Onchocercidae</taxon>
        <taxon>Onchocerca</taxon>
    </lineage>
</organism>
<proteinExistence type="predicted"/>
<evidence type="ECO:0000313" key="1">
    <source>
        <dbReference type="WBParaSite" id="OFLC_0000744301-mRNA-1"/>
    </source>
</evidence>
<name>A0A183HIY2_9BILA</name>
<dbReference type="STRING" id="387005.A0A183HIY2"/>
<dbReference type="WBParaSite" id="OFLC_0000744301-mRNA-1">
    <property type="protein sequence ID" value="OFLC_0000744301-mRNA-1"/>
    <property type="gene ID" value="OFLC_0000744301"/>
</dbReference>
<reference evidence="1" key="1">
    <citation type="submission" date="2016-06" db="UniProtKB">
        <authorList>
            <consortium name="WormBaseParasite"/>
        </authorList>
    </citation>
    <scope>IDENTIFICATION</scope>
</reference>
<protein>
    <submittedName>
        <fullName evidence="1">Ephrin RBD domain-containing protein</fullName>
    </submittedName>
</protein>
<sequence>LQWYPENCTEWLSFRTIVSSPSREHTARNSISERLPNTEESFLRVNATDTSRMLMIWKTTNNTVEGALFDLNAFYYKRLSRQIIFTESFLKLNPFLSLFTLPITNDQQNCLDYLVNYSGVWQHQSPYSETNDFFIFAPSYSFEIVAFNGNREFTIFVPSIQKVNHFKYHVAFFIF</sequence>
<accession>A0A183HIY2</accession>